<evidence type="ECO:0000256" key="1">
    <source>
        <dbReference type="ARBA" id="ARBA00022723"/>
    </source>
</evidence>
<protein>
    <submittedName>
        <fullName evidence="6">Aspartate carbamoyltransferase regulatory chain</fullName>
    </submittedName>
    <submittedName>
        <fullName evidence="7">Aspartate carbamoyltransferase regulatory subunit</fullName>
    </submittedName>
</protein>
<reference evidence="6 8" key="1">
    <citation type="submission" date="2015-09" db="EMBL/GenBank/DDBJ databases">
        <authorList>
            <consortium name="Pathogen Informatics"/>
        </authorList>
    </citation>
    <scope>NUCLEOTIDE SEQUENCE [LARGE SCALE GENOMIC DNA]</scope>
    <source>
        <strain evidence="6 8">2789STDY5834960</strain>
    </source>
</reference>
<dbReference type="PANTHER" id="PTHR35805:SF1">
    <property type="entry name" value="ASPARTATE CARBAMOYLTRANSFERASE REGULATORY CHAIN"/>
    <property type="match status" value="1"/>
</dbReference>
<dbReference type="GO" id="GO:0006221">
    <property type="term" value="P:pyrimidine nucleotide biosynthetic process"/>
    <property type="evidence" value="ECO:0007669"/>
    <property type="project" value="UniProtKB-KW"/>
</dbReference>
<organism evidence="6 8">
    <name type="scientific">Roseburia intestinalis</name>
    <dbReference type="NCBI Taxonomy" id="166486"/>
    <lineage>
        <taxon>Bacteria</taxon>
        <taxon>Bacillati</taxon>
        <taxon>Bacillota</taxon>
        <taxon>Clostridia</taxon>
        <taxon>Lachnospirales</taxon>
        <taxon>Lachnospiraceae</taxon>
        <taxon>Roseburia</taxon>
    </lineage>
</organism>
<dbReference type="SUPFAM" id="SSF57825">
    <property type="entry name" value="Aspartate carbamoyltransferase, Regulatory-chain, C-terminal domain"/>
    <property type="match status" value="1"/>
</dbReference>
<dbReference type="STRING" id="166486.ERS852572_00943"/>
<dbReference type="OrthoDB" id="5599321at2"/>
<dbReference type="PaxDb" id="166486-ERS852572_00943"/>
<dbReference type="RefSeq" id="WP_006859159.1">
    <property type="nucleotide sequence ID" value="NZ_CABIYH010000006.1"/>
</dbReference>
<dbReference type="Proteomes" id="UP000284051">
    <property type="component" value="Unassembled WGS sequence"/>
</dbReference>
<dbReference type="Gene3D" id="2.30.30.20">
    <property type="entry name" value="Aspartate carbamoyltransferase regulatory subunit, C-terminal domain"/>
    <property type="match status" value="1"/>
</dbReference>
<evidence type="ECO:0000313" key="6">
    <source>
        <dbReference type="EMBL" id="CUM88901.1"/>
    </source>
</evidence>
<dbReference type="NCBIfam" id="NF002063">
    <property type="entry name" value="PRK00893.1-3"/>
    <property type="match status" value="1"/>
</dbReference>
<dbReference type="InterPro" id="IPR020542">
    <property type="entry name" value="Asp_carbamoyltrfase_reg_C"/>
</dbReference>
<evidence type="ECO:0000259" key="5">
    <source>
        <dbReference type="Pfam" id="PF02748"/>
    </source>
</evidence>
<dbReference type="Gene3D" id="3.30.70.140">
    <property type="entry name" value="Aspartate carbamoyltransferase regulatory subunit, N-terminal domain"/>
    <property type="match status" value="1"/>
</dbReference>
<dbReference type="Proteomes" id="UP000095350">
    <property type="component" value="Unassembled WGS sequence"/>
</dbReference>
<keyword evidence="1" id="KW-0479">Metal-binding</keyword>
<dbReference type="InterPro" id="IPR002801">
    <property type="entry name" value="Asp_carbamoylTrfase_reg"/>
</dbReference>
<dbReference type="GO" id="GO:0046872">
    <property type="term" value="F:metal ion binding"/>
    <property type="evidence" value="ECO:0007669"/>
    <property type="project" value="UniProtKB-KW"/>
</dbReference>
<keyword evidence="6" id="KW-0808">Transferase</keyword>
<dbReference type="AlphaFoldDB" id="A0A173SF04"/>
<proteinExistence type="predicted"/>
<evidence type="ECO:0000256" key="2">
    <source>
        <dbReference type="ARBA" id="ARBA00022833"/>
    </source>
</evidence>
<evidence type="ECO:0000256" key="3">
    <source>
        <dbReference type="ARBA" id="ARBA00022975"/>
    </source>
</evidence>
<dbReference type="Pfam" id="PF02748">
    <property type="entry name" value="PyrI_C"/>
    <property type="match status" value="1"/>
</dbReference>
<dbReference type="InterPro" id="IPR036792">
    <property type="entry name" value="Asp_carbatrfase_reg_C_sf"/>
</dbReference>
<evidence type="ECO:0000259" key="4">
    <source>
        <dbReference type="Pfam" id="PF01948"/>
    </source>
</evidence>
<dbReference type="GO" id="GO:0009347">
    <property type="term" value="C:aspartate carbamoyltransferase complex"/>
    <property type="evidence" value="ECO:0007669"/>
    <property type="project" value="InterPro"/>
</dbReference>
<dbReference type="PANTHER" id="PTHR35805">
    <property type="entry name" value="ASPARTATE CARBAMOYLTRANSFERASE REGULATORY CHAIN"/>
    <property type="match status" value="1"/>
</dbReference>
<keyword evidence="3" id="KW-0665">Pyrimidine biosynthesis</keyword>
<dbReference type="Pfam" id="PF01948">
    <property type="entry name" value="PyrI"/>
    <property type="match status" value="1"/>
</dbReference>
<evidence type="ECO:0000313" key="9">
    <source>
        <dbReference type="Proteomes" id="UP000284051"/>
    </source>
</evidence>
<sequence>MLNISGIHEGFVLDHIQAGMSLQIYHDLKLDQLDCPVAIIKNAKSSKMGKKDILKVECPIDALDFDILGFIDHNITVNVIQNDKIVSKKELRLPKQVKNVIKCKNPRCITSIEQELDQIFILTDPEKEIYRCKYCEEKYTNPNRR</sequence>
<dbReference type="InterPro" id="IPR020545">
    <property type="entry name" value="Asp_carbamoyltransf_reg_N"/>
</dbReference>
<evidence type="ECO:0000313" key="8">
    <source>
        <dbReference type="Proteomes" id="UP000095350"/>
    </source>
</evidence>
<feature type="domain" description="Aspartate carbamoyltransferase regulatory subunit C-terminal" evidence="5">
    <location>
        <begin position="96"/>
        <end position="141"/>
    </location>
</feature>
<dbReference type="SUPFAM" id="SSF54893">
    <property type="entry name" value="Aspartate carbamoyltransferase, Regulatory-chain, N-terminal domain"/>
    <property type="match status" value="1"/>
</dbReference>
<evidence type="ECO:0000313" key="7">
    <source>
        <dbReference type="EMBL" id="RHG27919.1"/>
    </source>
</evidence>
<dbReference type="EMBL" id="CYXZ01000006">
    <property type="protein sequence ID" value="CUM88901.1"/>
    <property type="molecule type" value="Genomic_DNA"/>
</dbReference>
<accession>A0A173SF04</accession>
<dbReference type="GO" id="GO:0016740">
    <property type="term" value="F:transferase activity"/>
    <property type="evidence" value="ECO:0007669"/>
    <property type="project" value="UniProtKB-KW"/>
</dbReference>
<dbReference type="InterPro" id="IPR036793">
    <property type="entry name" value="Asp_carbatrfase_reg_N_sf"/>
</dbReference>
<dbReference type="GeneID" id="61432672"/>
<gene>
    <name evidence="6" type="primary">pyrI</name>
    <name evidence="7" type="ORF">DW264_10570</name>
    <name evidence="6" type="ORF">ERS852572_00943</name>
</gene>
<keyword evidence="2" id="KW-0862">Zinc</keyword>
<reference evidence="7 9" key="2">
    <citation type="submission" date="2018-08" db="EMBL/GenBank/DDBJ databases">
        <title>A genome reference for cultivated species of the human gut microbiota.</title>
        <authorList>
            <person name="Zou Y."/>
            <person name="Xue W."/>
            <person name="Luo G."/>
        </authorList>
    </citation>
    <scope>NUCLEOTIDE SEQUENCE [LARGE SCALE GENOMIC DNA]</scope>
    <source>
        <strain evidence="7 9">AM22-21LB</strain>
    </source>
</reference>
<feature type="domain" description="Aspartate carbamoyltransferase regulatory subunit N-terminal" evidence="4">
    <location>
        <begin position="2"/>
        <end position="91"/>
    </location>
</feature>
<name>A0A173SF04_9FIRM</name>
<dbReference type="EMBL" id="QRID01000009">
    <property type="protein sequence ID" value="RHG27919.1"/>
    <property type="molecule type" value="Genomic_DNA"/>
</dbReference>
<dbReference type="GO" id="GO:0006207">
    <property type="term" value="P:'de novo' pyrimidine nucleobase biosynthetic process"/>
    <property type="evidence" value="ECO:0007669"/>
    <property type="project" value="InterPro"/>
</dbReference>